<gene>
    <name evidence="3" type="primary">estS</name>
    <name evidence="3" type="ORF">BN8_02740</name>
</gene>
<evidence type="ECO:0000256" key="1">
    <source>
        <dbReference type="SAM" id="SignalP"/>
    </source>
</evidence>
<organism evidence="3 4">
    <name type="scientific">Fibrisoma limi BUZ 3</name>
    <dbReference type="NCBI Taxonomy" id="1185876"/>
    <lineage>
        <taxon>Bacteria</taxon>
        <taxon>Pseudomonadati</taxon>
        <taxon>Bacteroidota</taxon>
        <taxon>Cytophagia</taxon>
        <taxon>Cytophagales</taxon>
        <taxon>Spirosomataceae</taxon>
        <taxon>Fibrisoma</taxon>
    </lineage>
</organism>
<dbReference type="GO" id="GO:0016788">
    <property type="term" value="F:hydrolase activity, acting on ester bonds"/>
    <property type="evidence" value="ECO:0007669"/>
    <property type="project" value="UniProtKB-ARBA"/>
</dbReference>
<reference evidence="3 4" key="1">
    <citation type="journal article" date="2012" name="J. Bacteriol.">
        <title>Genome Sequence of the Filamentous Bacterium Fibrisoma limi BUZ 3T.</title>
        <authorList>
            <person name="Filippini M."/>
            <person name="Qi W."/>
            <person name="Jaenicke S."/>
            <person name="Goesmann A."/>
            <person name="Smits T.H."/>
            <person name="Bagheri H.C."/>
        </authorList>
    </citation>
    <scope>NUCLEOTIDE SEQUENCE [LARGE SCALE GENOMIC DNA]</scope>
    <source>
        <strain evidence="4">BUZ 3T</strain>
    </source>
</reference>
<name>I2GIA5_9BACT</name>
<dbReference type="InterPro" id="IPR036514">
    <property type="entry name" value="SGNH_hydro_sf"/>
</dbReference>
<feature type="chain" id="PRO_5003659578" description="SGNH hydrolase-type esterase domain-containing protein" evidence="1">
    <location>
        <begin position="20"/>
        <end position="218"/>
    </location>
</feature>
<evidence type="ECO:0000313" key="4">
    <source>
        <dbReference type="Proteomes" id="UP000009309"/>
    </source>
</evidence>
<dbReference type="Proteomes" id="UP000009309">
    <property type="component" value="Unassembled WGS sequence"/>
</dbReference>
<dbReference type="eggNOG" id="COG2755">
    <property type="taxonomic scope" value="Bacteria"/>
</dbReference>
<proteinExistence type="predicted"/>
<dbReference type="RefSeq" id="WP_009282210.1">
    <property type="nucleotide sequence ID" value="NZ_CAIT01000006.1"/>
</dbReference>
<dbReference type="OrthoDB" id="9796689at2"/>
<dbReference type="AlphaFoldDB" id="I2GIA5"/>
<feature type="signal peptide" evidence="1">
    <location>
        <begin position="1"/>
        <end position="19"/>
    </location>
</feature>
<dbReference type="STRING" id="1185876.BN8_02740"/>
<evidence type="ECO:0000313" key="3">
    <source>
        <dbReference type="EMBL" id="CCH53630.1"/>
    </source>
</evidence>
<sequence>MKTSFLACLSVLLCLCFQGCEPGTQEPSVHKIACIGNSITQGYTLPDDQTFPAQLQNLVSPPHKVLNYGVGGSTVVKKGDKPVWQAEKYGFAIDWKPTIVVIELGTNDSKAVNWQYKNEFKTDYAALIQTFRQLRSAPKVYVCIPPPMFQESFELRADVVHNEVIPLVYEVAKENNTPIIDLYKLMANRDSLFIDGIHPNREGAAVIAKEVQRVIGVQ</sequence>
<accession>I2GIA5</accession>
<dbReference type="PANTHER" id="PTHR14209:SF19">
    <property type="entry name" value="ISOAMYL ACETATE-HYDROLYZING ESTERASE 1 HOMOLOG"/>
    <property type="match status" value="1"/>
</dbReference>
<keyword evidence="1" id="KW-0732">Signal</keyword>
<dbReference type="Gene3D" id="3.40.50.1110">
    <property type="entry name" value="SGNH hydrolase"/>
    <property type="match status" value="1"/>
</dbReference>
<evidence type="ECO:0000259" key="2">
    <source>
        <dbReference type="Pfam" id="PF13472"/>
    </source>
</evidence>
<dbReference type="InterPro" id="IPR013830">
    <property type="entry name" value="SGNH_hydro"/>
</dbReference>
<dbReference type="PANTHER" id="PTHR14209">
    <property type="entry name" value="ISOAMYL ACETATE-HYDROLYZING ESTERASE 1"/>
    <property type="match status" value="1"/>
</dbReference>
<dbReference type="Pfam" id="PF13472">
    <property type="entry name" value="Lipase_GDSL_2"/>
    <property type="match status" value="1"/>
</dbReference>
<feature type="domain" description="SGNH hydrolase-type esterase" evidence="2">
    <location>
        <begin position="34"/>
        <end position="205"/>
    </location>
</feature>
<comment type="caution">
    <text evidence="3">The sequence shown here is derived from an EMBL/GenBank/DDBJ whole genome shotgun (WGS) entry which is preliminary data.</text>
</comment>
<dbReference type="EMBL" id="CAIT01000006">
    <property type="protein sequence ID" value="CCH53630.1"/>
    <property type="molecule type" value="Genomic_DNA"/>
</dbReference>
<dbReference type="InterPro" id="IPR045136">
    <property type="entry name" value="Iah1-like"/>
</dbReference>
<dbReference type="SUPFAM" id="SSF52266">
    <property type="entry name" value="SGNH hydrolase"/>
    <property type="match status" value="1"/>
</dbReference>
<protein>
    <recommendedName>
        <fullName evidence="2">SGNH hydrolase-type esterase domain-containing protein</fullName>
    </recommendedName>
</protein>
<keyword evidence="4" id="KW-1185">Reference proteome</keyword>